<comment type="caution">
    <text evidence="1">The sequence shown here is derived from an EMBL/GenBank/DDBJ whole genome shotgun (WGS) entry which is preliminary data.</text>
</comment>
<organism evidence="1 2">
    <name type="scientific">Nostoc minutum NIES-26</name>
    <dbReference type="NCBI Taxonomy" id="1844469"/>
    <lineage>
        <taxon>Bacteria</taxon>
        <taxon>Bacillati</taxon>
        <taxon>Cyanobacteriota</taxon>
        <taxon>Cyanophyceae</taxon>
        <taxon>Nostocales</taxon>
        <taxon>Nostocaceae</taxon>
        <taxon>Nostoc</taxon>
    </lineage>
</organism>
<sequence>MLRELALEDVVWQLGLDRDDNQPNRWKGHGHIINIDKSKFYDFAPDYQKGSGGAIDLVMHVNDCDLKLAIAWLHDRFGESGAIQAAT</sequence>
<gene>
    <name evidence="1" type="ORF">A6770_35170</name>
</gene>
<keyword evidence="2" id="KW-1185">Reference proteome</keyword>
<reference evidence="1" key="1">
    <citation type="submission" date="2016-04" db="EMBL/GenBank/DDBJ databases">
        <authorList>
            <person name="Tabuchi Yagui T.R."/>
        </authorList>
    </citation>
    <scope>NUCLEOTIDE SEQUENCE [LARGE SCALE GENOMIC DNA]</scope>
    <source>
        <strain evidence="1">NIES-26</strain>
    </source>
</reference>
<protein>
    <submittedName>
        <fullName evidence="1">Uncharacterized protein</fullName>
    </submittedName>
</protein>
<name>A0A367S0G1_9NOSO</name>
<dbReference type="Proteomes" id="UP000252107">
    <property type="component" value="Unassembled WGS sequence"/>
</dbReference>
<evidence type="ECO:0000313" key="1">
    <source>
        <dbReference type="EMBL" id="RCJ42337.1"/>
    </source>
</evidence>
<dbReference type="EMBL" id="LXQD01000010">
    <property type="protein sequence ID" value="RCJ42337.1"/>
    <property type="molecule type" value="Genomic_DNA"/>
</dbReference>
<dbReference type="AlphaFoldDB" id="A0A367S0G1"/>
<proteinExistence type="predicted"/>
<evidence type="ECO:0000313" key="2">
    <source>
        <dbReference type="Proteomes" id="UP000252107"/>
    </source>
</evidence>
<dbReference type="SUPFAM" id="SSF57783">
    <property type="entry name" value="Zinc beta-ribbon"/>
    <property type="match status" value="1"/>
</dbReference>
<accession>A0A367S0G1</accession>